<dbReference type="RefSeq" id="WP_005689513.1">
    <property type="nucleotide sequence ID" value="NZ_GG692960.1"/>
</dbReference>
<dbReference type="InterPro" id="IPR044925">
    <property type="entry name" value="His-Me_finger_sf"/>
</dbReference>
<name>C2JXG4_LACRM</name>
<dbReference type="EMBL" id="ACIZ01000066">
    <property type="protein sequence ID" value="EEN80297.1"/>
    <property type="molecule type" value="Genomic_DNA"/>
</dbReference>
<protein>
    <submittedName>
        <fullName evidence="2">HNH endonuclease domain protein</fullName>
    </submittedName>
</protein>
<organism evidence="2 3">
    <name type="scientific">Lacticaseibacillus rhamnosus (strain LMS2-1)</name>
    <dbReference type="NCBI Taxonomy" id="525361"/>
    <lineage>
        <taxon>Bacteria</taxon>
        <taxon>Bacillati</taxon>
        <taxon>Bacillota</taxon>
        <taxon>Bacilli</taxon>
        <taxon>Lactobacillales</taxon>
        <taxon>Lactobacillaceae</taxon>
        <taxon>Lacticaseibacillus</taxon>
    </lineage>
</organism>
<dbReference type="AlphaFoldDB" id="C2JXG4"/>
<dbReference type="SUPFAM" id="SSF54060">
    <property type="entry name" value="His-Me finger endonucleases"/>
    <property type="match status" value="1"/>
</dbReference>
<dbReference type="Gene3D" id="3.90.75.20">
    <property type="match status" value="1"/>
</dbReference>
<gene>
    <name evidence="2" type="ORF">HMPREF0539_1598</name>
</gene>
<reference evidence="2" key="1">
    <citation type="submission" date="2009-01" db="EMBL/GenBank/DDBJ databases">
        <authorList>
            <person name="Qin X."/>
            <person name="Bachman B."/>
            <person name="Battles P."/>
            <person name="Bell A."/>
            <person name="Bess C."/>
            <person name="Bickham C."/>
            <person name="Chaboub L."/>
            <person name="Chen D."/>
            <person name="Coyle M."/>
            <person name="Deiros D.R."/>
            <person name="Dinh H."/>
            <person name="Forbes L."/>
            <person name="Fowler G."/>
            <person name="Francisco L."/>
            <person name="Fu Q."/>
            <person name="Gubbala S."/>
            <person name="Hale W."/>
            <person name="Han Y."/>
            <person name="Hemphill L."/>
            <person name="Highlander S.K."/>
            <person name="Hirani K."/>
            <person name="Hogues M."/>
            <person name="Jackson L."/>
            <person name="Jakkamsetti A."/>
            <person name="Javaid M."/>
            <person name="Jiang H."/>
            <person name="Korchina V."/>
            <person name="Kovar C."/>
            <person name="Lara F."/>
            <person name="Lee S."/>
            <person name="Mata R."/>
            <person name="Mathew T."/>
            <person name="Moen C."/>
            <person name="Morales K."/>
            <person name="Munidasa M."/>
            <person name="Nazareth L."/>
            <person name="Ngo R."/>
            <person name="Nguyen L."/>
            <person name="Okwuonu G."/>
            <person name="Ongeri F."/>
            <person name="Patil S."/>
            <person name="Petrosino J."/>
            <person name="Pham C."/>
            <person name="Pham P."/>
            <person name="Pu L.-L."/>
            <person name="Puazo M."/>
            <person name="Raj R."/>
            <person name="Reid J."/>
            <person name="Rouhana J."/>
            <person name="Saada N."/>
            <person name="Shang Y."/>
            <person name="Simmons D."/>
            <person name="Thornton R."/>
            <person name="Warren J."/>
            <person name="Weissenberger G."/>
            <person name="Zhang J."/>
            <person name="Zhang L."/>
            <person name="Zhou C."/>
            <person name="Zhu D."/>
            <person name="Muzny D."/>
            <person name="Worley K."/>
            <person name="Gibbs R."/>
        </authorList>
    </citation>
    <scope>NUCLEOTIDE SEQUENCE [LARGE SCALE GENOMIC DNA]</scope>
    <source>
        <strain evidence="2">LMS2-1</strain>
    </source>
</reference>
<dbReference type="Pfam" id="PF13392">
    <property type="entry name" value="HNH_3"/>
    <property type="match status" value="1"/>
</dbReference>
<dbReference type="Proteomes" id="UP000004525">
    <property type="component" value="Unassembled WGS sequence"/>
</dbReference>
<evidence type="ECO:0000259" key="1">
    <source>
        <dbReference type="Pfam" id="PF13392"/>
    </source>
</evidence>
<evidence type="ECO:0000313" key="2">
    <source>
        <dbReference type="EMBL" id="EEN80297.1"/>
    </source>
</evidence>
<dbReference type="InterPro" id="IPR003615">
    <property type="entry name" value="HNH_nuc"/>
</dbReference>
<keyword evidence="3" id="KW-1185">Reference proteome</keyword>
<proteinExistence type="predicted"/>
<feature type="domain" description="HNH nuclease" evidence="1">
    <location>
        <begin position="109"/>
        <end position="134"/>
    </location>
</feature>
<keyword evidence="2" id="KW-0255">Endonuclease</keyword>
<dbReference type="SUPFAM" id="SSF64496">
    <property type="entry name" value="DNA-binding domain of intron-encoded endonucleases"/>
    <property type="match status" value="1"/>
</dbReference>
<keyword evidence="2" id="KW-0540">Nuclease</keyword>
<keyword evidence="2" id="KW-0378">Hydrolase</keyword>
<dbReference type="HOGENOM" id="CLU_114906_0_0_9"/>
<evidence type="ECO:0000313" key="3">
    <source>
        <dbReference type="Proteomes" id="UP000004525"/>
    </source>
</evidence>
<accession>C2JXG4</accession>
<comment type="caution">
    <text evidence="2">The sequence shown here is derived from an EMBL/GenBank/DDBJ whole genome shotgun (WGS) entry which is preliminary data.</text>
</comment>
<sequence>MENTINYMQTNLNLEHLIKATIKIHIAARVKAHDEEEFKRCPAPYSRYKVSRKGIVVGNRYKRPIKLYINSCGYVVLSVTKDGLNKHTTVTLSRLLALAWISNPEHLSDVDHIDNNRLNNDLSNLRWVSHRENLVKDHRRQLMKRANGRPIKKLNDDGSYMVYNSIKEAAELNHLSNTSVAGSANHTLHLNKPYHFIFAK</sequence>
<dbReference type="GO" id="GO:0004519">
    <property type="term" value="F:endonuclease activity"/>
    <property type="evidence" value="ECO:0007669"/>
    <property type="project" value="UniProtKB-KW"/>
</dbReference>